<evidence type="ECO:0000313" key="2">
    <source>
        <dbReference type="EMBL" id="VEL31456.1"/>
    </source>
</evidence>
<organism evidence="2 3">
    <name type="scientific">Protopolystoma xenopodis</name>
    <dbReference type="NCBI Taxonomy" id="117903"/>
    <lineage>
        <taxon>Eukaryota</taxon>
        <taxon>Metazoa</taxon>
        <taxon>Spiralia</taxon>
        <taxon>Lophotrochozoa</taxon>
        <taxon>Platyhelminthes</taxon>
        <taxon>Monogenea</taxon>
        <taxon>Polyopisthocotylea</taxon>
        <taxon>Polystomatidea</taxon>
        <taxon>Polystomatidae</taxon>
        <taxon>Protopolystoma</taxon>
    </lineage>
</organism>
<gene>
    <name evidence="2" type="ORF">PXEA_LOCUS24896</name>
</gene>
<proteinExistence type="predicted"/>
<feature type="signal peptide" evidence="1">
    <location>
        <begin position="1"/>
        <end position="42"/>
    </location>
</feature>
<feature type="chain" id="PRO_5019184977" description="Secreted protein" evidence="1">
    <location>
        <begin position="43"/>
        <end position="154"/>
    </location>
</feature>
<accession>A0A448X9B2</accession>
<evidence type="ECO:0000313" key="3">
    <source>
        <dbReference type="Proteomes" id="UP000784294"/>
    </source>
</evidence>
<keyword evidence="1" id="KW-0732">Signal</keyword>
<dbReference type="Proteomes" id="UP000784294">
    <property type="component" value="Unassembled WGS sequence"/>
</dbReference>
<reference evidence="2" key="1">
    <citation type="submission" date="2018-11" db="EMBL/GenBank/DDBJ databases">
        <authorList>
            <consortium name="Pathogen Informatics"/>
        </authorList>
    </citation>
    <scope>NUCLEOTIDE SEQUENCE</scope>
</reference>
<sequence length="154" mass="16495">MCQPKLFHTTDSLQASALSELTLCLRWLLFLSLSSSNGTVSALSTEGTATLSSSQLLASQAQCTDGLQTSAGRLARFVCASLAYPAAGGLGLNYAGRLLAAIIWLNWASQRSSRSFSASIRSIHCSSDPFRLEQLSISQDKLPPECNVPSFYDL</sequence>
<dbReference type="AlphaFoldDB" id="A0A448X9B2"/>
<name>A0A448X9B2_9PLAT</name>
<comment type="caution">
    <text evidence="2">The sequence shown here is derived from an EMBL/GenBank/DDBJ whole genome shotgun (WGS) entry which is preliminary data.</text>
</comment>
<keyword evidence="3" id="KW-1185">Reference proteome</keyword>
<protein>
    <recommendedName>
        <fullName evidence="4">Secreted protein</fullName>
    </recommendedName>
</protein>
<evidence type="ECO:0008006" key="4">
    <source>
        <dbReference type="Google" id="ProtNLM"/>
    </source>
</evidence>
<evidence type="ECO:0000256" key="1">
    <source>
        <dbReference type="SAM" id="SignalP"/>
    </source>
</evidence>
<dbReference type="EMBL" id="CAAALY010122592">
    <property type="protein sequence ID" value="VEL31456.1"/>
    <property type="molecule type" value="Genomic_DNA"/>
</dbReference>